<dbReference type="PANTHER" id="PTHR34512:SF30">
    <property type="entry name" value="OUTER MEMBRANE PROTEIN ASSEMBLY FACTOR BAMB"/>
    <property type="match status" value="1"/>
</dbReference>
<proteinExistence type="predicted"/>
<dbReference type="PANTHER" id="PTHR34512">
    <property type="entry name" value="CELL SURFACE PROTEIN"/>
    <property type="match status" value="1"/>
</dbReference>
<name>X1UAB5_9ZZZZ</name>
<comment type="caution">
    <text evidence="3">The sequence shown here is derived from an EMBL/GenBank/DDBJ whole genome shotgun (WGS) entry which is preliminary data.</text>
</comment>
<feature type="non-terminal residue" evidence="3">
    <location>
        <position position="1"/>
    </location>
</feature>
<dbReference type="EMBL" id="BARW01028591">
    <property type="protein sequence ID" value="GAJ14434.1"/>
    <property type="molecule type" value="Genomic_DNA"/>
</dbReference>
<dbReference type="Gene3D" id="2.130.10.10">
    <property type="entry name" value="YVTN repeat-like/Quinoprotein amine dehydrogenase"/>
    <property type="match status" value="1"/>
</dbReference>
<organism evidence="3">
    <name type="scientific">marine sediment metagenome</name>
    <dbReference type="NCBI Taxonomy" id="412755"/>
    <lineage>
        <taxon>unclassified sequences</taxon>
        <taxon>metagenomes</taxon>
        <taxon>ecological metagenomes</taxon>
    </lineage>
</organism>
<dbReference type="InterPro" id="IPR011047">
    <property type="entry name" value="Quinoprotein_ADH-like_sf"/>
</dbReference>
<dbReference type="Pfam" id="PF13360">
    <property type="entry name" value="PQQ_2"/>
    <property type="match status" value="1"/>
</dbReference>
<dbReference type="InterPro" id="IPR015943">
    <property type="entry name" value="WD40/YVTN_repeat-like_dom_sf"/>
</dbReference>
<keyword evidence="1" id="KW-0472">Membrane</keyword>
<keyword evidence="1" id="KW-1133">Transmembrane helix</keyword>
<reference evidence="3" key="1">
    <citation type="journal article" date="2014" name="Front. Microbiol.">
        <title>High frequency of phylogenetically diverse reductive dehalogenase-homologous genes in deep subseafloor sedimentary metagenomes.</title>
        <authorList>
            <person name="Kawai M."/>
            <person name="Futagami T."/>
            <person name="Toyoda A."/>
            <person name="Takaki Y."/>
            <person name="Nishi S."/>
            <person name="Hori S."/>
            <person name="Arai W."/>
            <person name="Tsubouchi T."/>
            <person name="Morono Y."/>
            <person name="Uchiyama I."/>
            <person name="Ito T."/>
            <person name="Fujiyama A."/>
            <person name="Inagaki F."/>
            <person name="Takami H."/>
        </authorList>
    </citation>
    <scope>NUCLEOTIDE SEQUENCE</scope>
    <source>
        <strain evidence="3">Expedition CK06-06</strain>
    </source>
</reference>
<protein>
    <recommendedName>
        <fullName evidence="2">Pyrrolo-quinoline quinone repeat domain-containing protein</fullName>
    </recommendedName>
</protein>
<evidence type="ECO:0000313" key="3">
    <source>
        <dbReference type="EMBL" id="GAJ14434.1"/>
    </source>
</evidence>
<dbReference type="AlphaFoldDB" id="X1UAB5"/>
<dbReference type="InterPro" id="IPR002372">
    <property type="entry name" value="PQQ_rpt_dom"/>
</dbReference>
<dbReference type="InterPro" id="IPR018391">
    <property type="entry name" value="PQQ_b-propeller_rpt"/>
</dbReference>
<feature type="transmembrane region" description="Helical" evidence="1">
    <location>
        <begin position="205"/>
        <end position="227"/>
    </location>
</feature>
<evidence type="ECO:0000259" key="2">
    <source>
        <dbReference type="Pfam" id="PF13360"/>
    </source>
</evidence>
<keyword evidence="1" id="KW-0812">Transmembrane</keyword>
<gene>
    <name evidence="3" type="ORF">S12H4_46127</name>
</gene>
<dbReference type="SUPFAM" id="SSF50998">
    <property type="entry name" value="Quinoprotein alcohol dehydrogenase-like"/>
    <property type="match status" value="1"/>
</dbReference>
<dbReference type="SMART" id="SM00564">
    <property type="entry name" value="PQQ"/>
    <property type="match status" value="3"/>
</dbReference>
<sequence length="228" mass="23855">GTRIWNYTTGSAVASSPAVADGIVYVGSNDNNIYALDAAMGTVVWNYTTGGDVVSSPAVADGVVFVGSYDKKMYALNATSGAHLWSYTTLDKVISSPAVADGTIYFGSYDHLVYAVGASSSSPQTYEVLFAASGLPQGTSWTVTFNGQTKNSTSDTMVFNVPNGVYSFAITSPDDYTAFPSSGTVTVNAANVYQQITFTSTIQDFPWLLVVSLSVGAVLLALAITAFV</sequence>
<feature type="domain" description="Pyrrolo-quinoline quinone repeat" evidence="2">
    <location>
        <begin position="1"/>
        <end position="118"/>
    </location>
</feature>
<evidence type="ECO:0000256" key="1">
    <source>
        <dbReference type="SAM" id="Phobius"/>
    </source>
</evidence>
<accession>X1UAB5</accession>